<gene>
    <name evidence="5" type="ORF">ACFFLM_21820</name>
</gene>
<keyword evidence="3" id="KW-0804">Transcription</keyword>
<keyword evidence="6" id="KW-1185">Reference proteome</keyword>
<reference evidence="5 6" key="1">
    <citation type="submission" date="2024-09" db="EMBL/GenBank/DDBJ databases">
        <authorList>
            <person name="Sun Q."/>
            <person name="Mori K."/>
        </authorList>
    </citation>
    <scope>NUCLEOTIDE SEQUENCE [LARGE SCALE GENOMIC DNA]</scope>
    <source>
        <strain evidence="5 6">JCM 13503</strain>
    </source>
</reference>
<evidence type="ECO:0000256" key="3">
    <source>
        <dbReference type="ARBA" id="ARBA00023163"/>
    </source>
</evidence>
<dbReference type="EMBL" id="JBHLYR010000063">
    <property type="protein sequence ID" value="MFB9994601.1"/>
    <property type="molecule type" value="Genomic_DNA"/>
</dbReference>
<keyword evidence="1" id="KW-0805">Transcription regulation</keyword>
<evidence type="ECO:0000313" key="6">
    <source>
        <dbReference type="Proteomes" id="UP001589733"/>
    </source>
</evidence>
<dbReference type="PANTHER" id="PTHR33154:SF33">
    <property type="entry name" value="TRANSCRIPTIONAL REPRESSOR SDPR"/>
    <property type="match status" value="1"/>
</dbReference>
<dbReference type="InterPro" id="IPR036390">
    <property type="entry name" value="WH_DNA-bd_sf"/>
</dbReference>
<feature type="domain" description="HTH arsR-type" evidence="4">
    <location>
        <begin position="1"/>
        <end position="93"/>
    </location>
</feature>
<dbReference type="Proteomes" id="UP001589733">
    <property type="component" value="Unassembled WGS sequence"/>
</dbReference>
<evidence type="ECO:0000256" key="2">
    <source>
        <dbReference type="ARBA" id="ARBA00023125"/>
    </source>
</evidence>
<dbReference type="NCBIfam" id="NF033788">
    <property type="entry name" value="HTH_metalloreg"/>
    <property type="match status" value="1"/>
</dbReference>
<name>A0ABV6B6V4_9DEIO</name>
<dbReference type="PANTHER" id="PTHR33154">
    <property type="entry name" value="TRANSCRIPTIONAL REGULATOR, ARSR FAMILY"/>
    <property type="match status" value="1"/>
</dbReference>
<dbReference type="InterPro" id="IPR036388">
    <property type="entry name" value="WH-like_DNA-bd_sf"/>
</dbReference>
<keyword evidence="2" id="KW-0238">DNA-binding</keyword>
<accession>A0ABV6B6V4</accession>
<dbReference type="InterPro" id="IPR011991">
    <property type="entry name" value="ArsR-like_HTH"/>
</dbReference>
<organism evidence="5 6">
    <name type="scientific">Deinococcus oregonensis</name>
    <dbReference type="NCBI Taxonomy" id="1805970"/>
    <lineage>
        <taxon>Bacteria</taxon>
        <taxon>Thermotogati</taxon>
        <taxon>Deinococcota</taxon>
        <taxon>Deinococci</taxon>
        <taxon>Deinococcales</taxon>
        <taxon>Deinococcaceae</taxon>
        <taxon>Deinococcus</taxon>
    </lineage>
</organism>
<dbReference type="SUPFAM" id="SSF46785">
    <property type="entry name" value="Winged helix' DNA-binding domain"/>
    <property type="match status" value="1"/>
</dbReference>
<dbReference type="InterPro" id="IPR051081">
    <property type="entry name" value="HTH_MetalResp_TranReg"/>
</dbReference>
<dbReference type="PROSITE" id="PS50987">
    <property type="entry name" value="HTH_ARSR_2"/>
    <property type="match status" value="1"/>
</dbReference>
<dbReference type="CDD" id="cd00090">
    <property type="entry name" value="HTH_ARSR"/>
    <property type="match status" value="1"/>
</dbReference>
<evidence type="ECO:0000313" key="5">
    <source>
        <dbReference type="EMBL" id="MFB9994601.1"/>
    </source>
</evidence>
<dbReference type="PRINTS" id="PR00778">
    <property type="entry name" value="HTHARSR"/>
</dbReference>
<evidence type="ECO:0000259" key="4">
    <source>
        <dbReference type="PROSITE" id="PS50987"/>
    </source>
</evidence>
<comment type="caution">
    <text evidence="5">The sequence shown here is derived from an EMBL/GenBank/DDBJ whole genome shotgun (WGS) entry which is preliminary data.</text>
</comment>
<dbReference type="SMART" id="SM00418">
    <property type="entry name" value="HTH_ARSR"/>
    <property type="match status" value="1"/>
</dbReference>
<dbReference type="RefSeq" id="WP_380015711.1">
    <property type="nucleotide sequence ID" value="NZ_JBHLYR010000063.1"/>
</dbReference>
<dbReference type="InterPro" id="IPR001845">
    <property type="entry name" value="HTH_ArsR_DNA-bd_dom"/>
</dbReference>
<evidence type="ECO:0000256" key="1">
    <source>
        <dbReference type="ARBA" id="ARBA00023015"/>
    </source>
</evidence>
<proteinExistence type="predicted"/>
<protein>
    <submittedName>
        <fullName evidence="5">ArsR/SmtB family transcription factor</fullName>
    </submittedName>
</protein>
<dbReference type="Gene3D" id="1.10.10.10">
    <property type="entry name" value="Winged helix-like DNA-binding domain superfamily/Winged helix DNA-binding domain"/>
    <property type="match status" value="1"/>
</dbReference>
<dbReference type="Pfam" id="PF01022">
    <property type="entry name" value="HTH_5"/>
    <property type="match status" value="1"/>
</dbReference>
<sequence>MARSPTTSDVFNAVAEVQRRQILTLLAEGELSVNDLAEALNLRQPAVSKHLKVLKEVDLVQVRGVGQQRLYSLNPEALKPLYDWAATFQILWTGRPDRLEEHLTELMAQQKGDHP</sequence>